<dbReference type="InterPro" id="IPR011256">
    <property type="entry name" value="Reg_factor_effector_dom_sf"/>
</dbReference>
<dbReference type="RefSeq" id="WP_277576610.1">
    <property type="nucleotide sequence ID" value="NZ_JANRMI010000001.1"/>
</dbReference>
<organism evidence="5 6">
    <name type="scientific">Bdellovibrio svalbardensis</name>
    <dbReference type="NCBI Taxonomy" id="2972972"/>
    <lineage>
        <taxon>Bacteria</taxon>
        <taxon>Pseudomonadati</taxon>
        <taxon>Bdellovibrionota</taxon>
        <taxon>Bdellovibrionia</taxon>
        <taxon>Bdellovibrionales</taxon>
        <taxon>Pseudobdellovibrionaceae</taxon>
        <taxon>Bdellovibrio</taxon>
    </lineage>
</organism>
<sequence length="288" mass="32527">MSDHGFRVFKAITYIDQNLFAQIDLESIASAGAFSPFHFHRVFTSLMGMTVNEYVRKRRLSEAARRLIDTDQDILDLALECQYESQEAFTRAFKKAYDMAPGQLRKMKKSMEVSRSLTLDEINALIKGDAVKPEVIKQKAKRLVGIAKAYGDYDFQEAHDQWDQFAARWSELKPTDENIVYGIRLPSHPLVNNPAKNGYVYLAGIEVGQDFALPTGMTEVILPAGNYAKFTHKGHLADSGDTARKIWNVWMPESGLKILDGLSIEAYGPKFDRESANSEFDILVPIHD</sequence>
<dbReference type="PROSITE" id="PS00041">
    <property type="entry name" value="HTH_ARAC_FAMILY_1"/>
    <property type="match status" value="1"/>
</dbReference>
<dbReference type="Proteomes" id="UP001152321">
    <property type="component" value="Unassembled WGS sequence"/>
</dbReference>
<name>A0ABT6DGT9_9BACT</name>
<dbReference type="EMBL" id="JANRMI010000001">
    <property type="protein sequence ID" value="MDG0815134.1"/>
    <property type="molecule type" value="Genomic_DNA"/>
</dbReference>
<feature type="domain" description="HTH araC/xylS-type" evidence="4">
    <location>
        <begin position="9"/>
        <end position="107"/>
    </location>
</feature>
<dbReference type="Pfam" id="PF12833">
    <property type="entry name" value="HTH_18"/>
    <property type="match status" value="1"/>
</dbReference>
<evidence type="ECO:0000256" key="1">
    <source>
        <dbReference type="ARBA" id="ARBA00023015"/>
    </source>
</evidence>
<accession>A0ABT6DGT9</accession>
<comment type="caution">
    <text evidence="5">The sequence shown here is derived from an EMBL/GenBank/DDBJ whole genome shotgun (WGS) entry which is preliminary data.</text>
</comment>
<reference evidence="5" key="1">
    <citation type="submission" date="2022-08" db="EMBL/GenBank/DDBJ databases">
        <title>Novel Bdellovibrio Species Isolated from Svalbard: Designation Bdellovibrio svalbardensis.</title>
        <authorList>
            <person name="Mitchell R.J."/>
            <person name="Choi S.Y."/>
        </authorList>
    </citation>
    <scope>NUCLEOTIDE SEQUENCE</scope>
    <source>
        <strain evidence="5">PAP01</strain>
    </source>
</reference>
<dbReference type="Gene3D" id="3.20.80.10">
    <property type="entry name" value="Regulatory factor, effector binding domain"/>
    <property type="match status" value="1"/>
</dbReference>
<keyword evidence="1" id="KW-0805">Transcription regulation</keyword>
<dbReference type="InterPro" id="IPR010499">
    <property type="entry name" value="AraC_E-bd"/>
</dbReference>
<dbReference type="InterPro" id="IPR018060">
    <property type="entry name" value="HTH_AraC"/>
</dbReference>
<dbReference type="PANTHER" id="PTHR47504">
    <property type="entry name" value="RIGHT ORIGIN-BINDING PROTEIN"/>
    <property type="match status" value="1"/>
</dbReference>
<dbReference type="SMART" id="SM00871">
    <property type="entry name" value="AraC_E_bind"/>
    <property type="match status" value="1"/>
</dbReference>
<gene>
    <name evidence="5" type="ORF">NWE73_02095</name>
</gene>
<evidence type="ECO:0000256" key="3">
    <source>
        <dbReference type="ARBA" id="ARBA00023163"/>
    </source>
</evidence>
<dbReference type="InterPro" id="IPR018062">
    <property type="entry name" value="HTH_AraC-typ_CS"/>
</dbReference>
<dbReference type="InterPro" id="IPR050959">
    <property type="entry name" value="MarA-like"/>
</dbReference>
<dbReference type="SUPFAM" id="SSF55136">
    <property type="entry name" value="Probable bacterial effector-binding domain"/>
    <property type="match status" value="1"/>
</dbReference>
<evidence type="ECO:0000256" key="2">
    <source>
        <dbReference type="ARBA" id="ARBA00023125"/>
    </source>
</evidence>
<dbReference type="InterPro" id="IPR009057">
    <property type="entry name" value="Homeodomain-like_sf"/>
</dbReference>
<dbReference type="Gene3D" id="1.10.10.60">
    <property type="entry name" value="Homeodomain-like"/>
    <property type="match status" value="2"/>
</dbReference>
<protein>
    <submittedName>
        <fullName evidence="5">AraC family transcriptional regulator</fullName>
    </submittedName>
</protein>
<evidence type="ECO:0000313" key="5">
    <source>
        <dbReference type="EMBL" id="MDG0815134.1"/>
    </source>
</evidence>
<keyword evidence="6" id="KW-1185">Reference proteome</keyword>
<dbReference type="PROSITE" id="PS01124">
    <property type="entry name" value="HTH_ARAC_FAMILY_2"/>
    <property type="match status" value="1"/>
</dbReference>
<dbReference type="SUPFAM" id="SSF46689">
    <property type="entry name" value="Homeodomain-like"/>
    <property type="match status" value="2"/>
</dbReference>
<dbReference type="Pfam" id="PF06445">
    <property type="entry name" value="GyrI-like"/>
    <property type="match status" value="1"/>
</dbReference>
<evidence type="ECO:0000313" key="6">
    <source>
        <dbReference type="Proteomes" id="UP001152321"/>
    </source>
</evidence>
<dbReference type="InterPro" id="IPR029442">
    <property type="entry name" value="GyrI-like"/>
</dbReference>
<evidence type="ECO:0000259" key="4">
    <source>
        <dbReference type="PROSITE" id="PS01124"/>
    </source>
</evidence>
<keyword evidence="2" id="KW-0238">DNA-binding</keyword>
<keyword evidence="3" id="KW-0804">Transcription</keyword>
<dbReference type="SMART" id="SM00342">
    <property type="entry name" value="HTH_ARAC"/>
    <property type="match status" value="1"/>
</dbReference>
<dbReference type="PANTHER" id="PTHR47504:SF5">
    <property type="entry name" value="RIGHT ORIGIN-BINDING PROTEIN"/>
    <property type="match status" value="1"/>
</dbReference>
<proteinExistence type="predicted"/>